<feature type="non-terminal residue" evidence="1">
    <location>
        <position position="1"/>
    </location>
</feature>
<gene>
    <name evidence="1" type="ORF">METZ01_LOCUS139159</name>
</gene>
<name>A0A381ZAI6_9ZZZZ</name>
<organism evidence="1">
    <name type="scientific">marine metagenome</name>
    <dbReference type="NCBI Taxonomy" id="408172"/>
    <lineage>
        <taxon>unclassified sequences</taxon>
        <taxon>metagenomes</taxon>
        <taxon>ecological metagenomes</taxon>
    </lineage>
</organism>
<dbReference type="EMBL" id="UINC01020586">
    <property type="protein sequence ID" value="SVA86305.1"/>
    <property type="molecule type" value="Genomic_DNA"/>
</dbReference>
<evidence type="ECO:0000313" key="1">
    <source>
        <dbReference type="EMBL" id="SVA86305.1"/>
    </source>
</evidence>
<protein>
    <submittedName>
        <fullName evidence="1">Uncharacterized protein</fullName>
    </submittedName>
</protein>
<dbReference type="AlphaFoldDB" id="A0A381ZAI6"/>
<sequence length="31" mass="3355">VTDGPSIPFELLTPLVPIAREAFVQFSESGH</sequence>
<accession>A0A381ZAI6</accession>
<reference evidence="1" key="1">
    <citation type="submission" date="2018-05" db="EMBL/GenBank/DDBJ databases">
        <authorList>
            <person name="Lanie J.A."/>
            <person name="Ng W.-L."/>
            <person name="Kazmierczak K.M."/>
            <person name="Andrzejewski T.M."/>
            <person name="Davidsen T.M."/>
            <person name="Wayne K.J."/>
            <person name="Tettelin H."/>
            <person name="Glass J.I."/>
            <person name="Rusch D."/>
            <person name="Podicherti R."/>
            <person name="Tsui H.-C.T."/>
            <person name="Winkler M.E."/>
        </authorList>
    </citation>
    <scope>NUCLEOTIDE SEQUENCE</scope>
</reference>
<proteinExistence type="predicted"/>